<dbReference type="SUPFAM" id="SSF81383">
    <property type="entry name" value="F-box domain"/>
    <property type="match status" value="1"/>
</dbReference>
<evidence type="ECO:0000256" key="1">
    <source>
        <dbReference type="SAM" id="Coils"/>
    </source>
</evidence>
<feature type="domain" description="F-box" evidence="3">
    <location>
        <begin position="79"/>
        <end position="125"/>
    </location>
</feature>
<evidence type="ECO:0000313" key="4">
    <source>
        <dbReference type="EMBL" id="KAF2672010.1"/>
    </source>
</evidence>
<dbReference type="PROSITE" id="PS50330">
    <property type="entry name" value="UIM"/>
    <property type="match status" value="1"/>
</dbReference>
<dbReference type="PROSITE" id="PS50181">
    <property type="entry name" value="FBOX"/>
    <property type="match status" value="1"/>
</dbReference>
<proteinExistence type="predicted"/>
<dbReference type="SUPFAM" id="SSF50978">
    <property type="entry name" value="WD40 repeat-like"/>
    <property type="match status" value="1"/>
</dbReference>
<feature type="region of interest" description="Disordered" evidence="2">
    <location>
        <begin position="879"/>
        <end position="907"/>
    </location>
</feature>
<feature type="compositionally biased region" description="Basic and acidic residues" evidence="2">
    <location>
        <begin position="644"/>
        <end position="653"/>
    </location>
</feature>
<evidence type="ECO:0000313" key="5">
    <source>
        <dbReference type="Proteomes" id="UP000799302"/>
    </source>
</evidence>
<dbReference type="Gene3D" id="2.130.10.10">
    <property type="entry name" value="YVTN repeat-like/Quinoprotein amine dehydrogenase"/>
    <property type="match status" value="1"/>
</dbReference>
<dbReference type="InterPro" id="IPR003903">
    <property type="entry name" value="UIM_dom"/>
</dbReference>
<dbReference type="GO" id="GO:0005634">
    <property type="term" value="C:nucleus"/>
    <property type="evidence" value="ECO:0007669"/>
    <property type="project" value="TreeGrafter"/>
</dbReference>
<dbReference type="PANTHER" id="PTHR10223:SF2">
    <property type="entry name" value="F-BOX AND WD DOMAIN PROTEIN (AFU_ORTHOLOGUE AFUA_6G11400)"/>
    <property type="match status" value="1"/>
</dbReference>
<dbReference type="Gene3D" id="1.20.1280.50">
    <property type="match status" value="1"/>
</dbReference>
<dbReference type="GO" id="GO:0005829">
    <property type="term" value="C:cytosol"/>
    <property type="evidence" value="ECO:0007669"/>
    <property type="project" value="TreeGrafter"/>
</dbReference>
<dbReference type="Proteomes" id="UP000799302">
    <property type="component" value="Unassembled WGS sequence"/>
</dbReference>
<feature type="region of interest" description="Disordered" evidence="2">
    <location>
        <begin position="959"/>
        <end position="978"/>
    </location>
</feature>
<keyword evidence="5" id="KW-1185">Reference proteome</keyword>
<dbReference type="Pfam" id="PF12937">
    <property type="entry name" value="F-box-like"/>
    <property type="match status" value="1"/>
</dbReference>
<feature type="region of interest" description="Disordered" evidence="2">
    <location>
        <begin position="601"/>
        <end position="664"/>
    </location>
</feature>
<feature type="region of interest" description="Disordered" evidence="2">
    <location>
        <begin position="1"/>
        <end position="52"/>
    </location>
</feature>
<feature type="compositionally biased region" description="Basic residues" evidence="2">
    <location>
        <begin position="882"/>
        <end position="891"/>
    </location>
</feature>
<protein>
    <recommendedName>
        <fullName evidence="3">F-box domain-containing protein</fullName>
    </recommendedName>
</protein>
<sequence length="1096" mass="119447">MQSEPSRLSPKVSPDQLAPESNSIAHHGLPLIPHPATSASSPGSREPTDAAHSVVSAVQGDAHEVLDGLTRTKSAIGNALNLTSLPSEILIHSLSHLSPADLTSTSLVCRQFHWLVTQPDAWRTAFARYFPGSSVIADTREGETSRLRQGFRPDRRVFTRLTTLGTWRNEYIVRVRLLRSLMRGRPIILPETTKTSSSGRRRSQINYSPFAMHDTPFVLPIDRIHATFETVSGARAASIMIAGEYSGETRLYHPLSGKTERTWSTWNDPFFRGRFEHEFPDHAMWGLGAGQLIGNPNPLDISKPYGVVVGEGRPQGRTTFRPAGEHAMQWLLHTSWTSNRSTDLSAHDVWGMPNIPTEREGISAVWIAKTSSIPSLSNGTVGIVTGSSLGVVSSYSLGHVAMRNRNLSRGELTARWILSPGVPIISIVIDEAYSLKRQAQNRIWAVALNALGEVFYLTKFPKRPSPEDYPSAKEKDDALERLAWVTGRSVYWNQIEASRRVARPDPYGDRDSDGSYSPRSSWDGMCLSNEQIQAETAEINKFIRVRPITIREESVGWDMQQKIQVDFAGDDGSFAGEAVVVFRCGLGEARVGATRYVRVKTNKSHEDSGEQFRSGSSTPKASTPVSQSPSLFGPVETRSPVLDDLSRKMERRSPSPHATTSIEEWRTSSLAIGKNKGLQITCTALDCSKFSNYTMSEDPLIAAGGNSGDSSGASSPVGRADLVSSADQVPGQRARFVAVGTNIGSVYIWNIRSPPPRSTDADHEIKPVRVLFASSSPITCIAMTSLTLVHGDLEGYVMAWDVLASQAAPIRIINTPFTGRLRRKVAEAQLTLPDEMNLNLSAVGTIVLDPDSTTLRGIVSIGSHIKHWHFRSDDLNGVSNRSGKRKLRKGSRGGNSHTATPVTSKSGGILGFIEDELAELKFEKRQESKERSRLKERFGIGILEEDEQLRLAMLMSEEAFERESQSEQSTPHPDSAPAAGVLENDIAEAIRRSLQESAASTSPVAISPSPAASPSAWGGQIRMGRIGRRSPDSGSRSPLAAASSNRADEASDIELAMMLSLQEQGSDGDEGAGYVGDEDAEFPALIAHGSKGKRRA</sequence>
<dbReference type="OrthoDB" id="2095648at2759"/>
<dbReference type="GO" id="GO:0043161">
    <property type="term" value="P:proteasome-mediated ubiquitin-dependent protein catabolic process"/>
    <property type="evidence" value="ECO:0007669"/>
    <property type="project" value="TreeGrafter"/>
</dbReference>
<dbReference type="SMART" id="SM00726">
    <property type="entry name" value="UIM"/>
    <property type="match status" value="3"/>
</dbReference>
<gene>
    <name evidence="4" type="ORF">BT63DRAFT_422517</name>
</gene>
<dbReference type="InterPro" id="IPR027040">
    <property type="entry name" value="PSMD4"/>
</dbReference>
<dbReference type="AlphaFoldDB" id="A0A6A6UJR6"/>
<dbReference type="GO" id="GO:0008540">
    <property type="term" value="C:proteasome regulatory particle, base subcomplex"/>
    <property type="evidence" value="ECO:0007669"/>
    <property type="project" value="TreeGrafter"/>
</dbReference>
<reference evidence="4" key="1">
    <citation type="journal article" date="2020" name="Stud. Mycol.">
        <title>101 Dothideomycetes genomes: a test case for predicting lifestyles and emergence of pathogens.</title>
        <authorList>
            <person name="Haridas S."/>
            <person name="Albert R."/>
            <person name="Binder M."/>
            <person name="Bloem J."/>
            <person name="Labutti K."/>
            <person name="Salamov A."/>
            <person name="Andreopoulos B."/>
            <person name="Baker S."/>
            <person name="Barry K."/>
            <person name="Bills G."/>
            <person name="Bluhm B."/>
            <person name="Cannon C."/>
            <person name="Castanera R."/>
            <person name="Culley D."/>
            <person name="Daum C."/>
            <person name="Ezra D."/>
            <person name="Gonzalez J."/>
            <person name="Henrissat B."/>
            <person name="Kuo A."/>
            <person name="Liang C."/>
            <person name="Lipzen A."/>
            <person name="Lutzoni F."/>
            <person name="Magnuson J."/>
            <person name="Mondo S."/>
            <person name="Nolan M."/>
            <person name="Ohm R."/>
            <person name="Pangilinan J."/>
            <person name="Park H.-J."/>
            <person name="Ramirez L."/>
            <person name="Alfaro M."/>
            <person name="Sun H."/>
            <person name="Tritt A."/>
            <person name="Yoshinaga Y."/>
            <person name="Zwiers L.-H."/>
            <person name="Turgeon B."/>
            <person name="Goodwin S."/>
            <person name="Spatafora J."/>
            <person name="Crous P."/>
            <person name="Grigoriev I."/>
        </authorList>
    </citation>
    <scope>NUCLEOTIDE SEQUENCE</scope>
    <source>
        <strain evidence="4">CBS 115976</strain>
    </source>
</reference>
<dbReference type="InterPro" id="IPR015943">
    <property type="entry name" value="WD40/YVTN_repeat-like_dom_sf"/>
</dbReference>
<evidence type="ECO:0000259" key="3">
    <source>
        <dbReference type="PROSITE" id="PS50181"/>
    </source>
</evidence>
<dbReference type="CDD" id="cd09917">
    <property type="entry name" value="F-box_SF"/>
    <property type="match status" value="1"/>
</dbReference>
<accession>A0A6A6UJR6</accession>
<dbReference type="PANTHER" id="PTHR10223">
    <property type="entry name" value="26S PROTEASOME NON-ATPASE REGULATORY SUBUNIT 4"/>
    <property type="match status" value="1"/>
</dbReference>
<feature type="compositionally biased region" description="Acidic residues" evidence="2">
    <location>
        <begin position="1066"/>
        <end position="1076"/>
    </location>
</feature>
<feature type="compositionally biased region" description="Polar residues" evidence="2">
    <location>
        <begin position="897"/>
        <end position="906"/>
    </location>
</feature>
<feature type="region of interest" description="Disordered" evidence="2">
    <location>
        <begin position="994"/>
        <end position="1076"/>
    </location>
</feature>
<feature type="compositionally biased region" description="Polar residues" evidence="2">
    <location>
        <begin position="611"/>
        <end position="630"/>
    </location>
</feature>
<dbReference type="GO" id="GO:0031593">
    <property type="term" value="F:polyubiquitin modification-dependent protein binding"/>
    <property type="evidence" value="ECO:0007669"/>
    <property type="project" value="TreeGrafter"/>
</dbReference>
<dbReference type="EMBL" id="MU004232">
    <property type="protein sequence ID" value="KAF2672010.1"/>
    <property type="molecule type" value="Genomic_DNA"/>
</dbReference>
<dbReference type="InterPro" id="IPR036322">
    <property type="entry name" value="WD40_repeat_dom_sf"/>
</dbReference>
<organism evidence="4 5">
    <name type="scientific">Microthyrium microscopicum</name>
    <dbReference type="NCBI Taxonomy" id="703497"/>
    <lineage>
        <taxon>Eukaryota</taxon>
        <taxon>Fungi</taxon>
        <taxon>Dikarya</taxon>
        <taxon>Ascomycota</taxon>
        <taxon>Pezizomycotina</taxon>
        <taxon>Dothideomycetes</taxon>
        <taxon>Dothideomycetes incertae sedis</taxon>
        <taxon>Microthyriales</taxon>
        <taxon>Microthyriaceae</taxon>
        <taxon>Microthyrium</taxon>
    </lineage>
</organism>
<feature type="compositionally biased region" description="Low complexity" evidence="2">
    <location>
        <begin position="997"/>
        <end position="1024"/>
    </location>
</feature>
<name>A0A6A6UJR6_9PEZI</name>
<evidence type="ECO:0000256" key="2">
    <source>
        <dbReference type="SAM" id="MobiDB-lite"/>
    </source>
</evidence>
<dbReference type="InterPro" id="IPR001810">
    <property type="entry name" value="F-box_dom"/>
</dbReference>
<keyword evidence="1" id="KW-0175">Coiled coil</keyword>
<feature type="coiled-coil region" evidence="1">
    <location>
        <begin position="910"/>
        <end position="937"/>
    </location>
</feature>
<dbReference type="InterPro" id="IPR036047">
    <property type="entry name" value="F-box-like_dom_sf"/>
</dbReference>